<dbReference type="CDD" id="cd07302">
    <property type="entry name" value="CHD"/>
    <property type="match status" value="1"/>
</dbReference>
<dbReference type="InterPro" id="IPR029787">
    <property type="entry name" value="Nucleotide_cyclase"/>
</dbReference>
<dbReference type="InterPro" id="IPR001041">
    <property type="entry name" value="2Fe-2S_ferredoxin-type"/>
</dbReference>
<feature type="domain" description="Guanylate cyclase" evidence="5">
    <location>
        <begin position="378"/>
        <end position="511"/>
    </location>
</feature>
<feature type="transmembrane region" description="Helical" evidence="4">
    <location>
        <begin position="35"/>
        <end position="56"/>
    </location>
</feature>
<dbReference type="GO" id="GO:0005886">
    <property type="term" value="C:plasma membrane"/>
    <property type="evidence" value="ECO:0007669"/>
    <property type="project" value="UniProtKB-SubCell"/>
</dbReference>
<dbReference type="CDD" id="cd00207">
    <property type="entry name" value="fer2"/>
    <property type="match status" value="1"/>
</dbReference>
<dbReference type="InterPro" id="IPR001054">
    <property type="entry name" value="A/G_cyclase"/>
</dbReference>
<dbReference type="GO" id="GO:0051536">
    <property type="term" value="F:iron-sulfur cluster binding"/>
    <property type="evidence" value="ECO:0007669"/>
    <property type="project" value="InterPro"/>
</dbReference>
<dbReference type="InterPro" id="IPR012675">
    <property type="entry name" value="Beta-grasp_dom_sf"/>
</dbReference>
<name>A0A2W5SX98_ANCNO</name>
<reference evidence="7 8" key="1">
    <citation type="submission" date="2017-08" db="EMBL/GenBank/DDBJ databases">
        <title>Infants hospitalized years apart are colonized by the same room-sourced microbial strains.</title>
        <authorList>
            <person name="Brooks B."/>
            <person name="Olm M.R."/>
            <person name="Firek B.A."/>
            <person name="Baker R."/>
            <person name="Thomas B.C."/>
            <person name="Morowitz M.J."/>
            <person name="Banfield J.F."/>
        </authorList>
    </citation>
    <scope>NUCLEOTIDE SEQUENCE [LARGE SCALE GENOMIC DNA]</scope>
    <source>
        <strain evidence="7">S2_005_001_R2_27</strain>
    </source>
</reference>
<evidence type="ECO:0000313" key="8">
    <source>
        <dbReference type="Proteomes" id="UP000248887"/>
    </source>
</evidence>
<feature type="transmembrane region" description="Helical" evidence="4">
    <location>
        <begin position="76"/>
        <end position="94"/>
    </location>
</feature>
<evidence type="ECO:0000256" key="1">
    <source>
        <dbReference type="ARBA" id="ARBA00004651"/>
    </source>
</evidence>
<dbReference type="Gene3D" id="3.10.20.30">
    <property type="match status" value="1"/>
</dbReference>
<keyword evidence="2" id="KW-1003">Cell membrane</keyword>
<keyword evidence="4" id="KW-0812">Transmembrane</keyword>
<dbReference type="GO" id="GO:0004016">
    <property type="term" value="F:adenylate cyclase activity"/>
    <property type="evidence" value="ECO:0007669"/>
    <property type="project" value="UniProtKB-ARBA"/>
</dbReference>
<evidence type="ECO:0000313" key="7">
    <source>
        <dbReference type="EMBL" id="PZQ83843.1"/>
    </source>
</evidence>
<dbReference type="InterPro" id="IPR034804">
    <property type="entry name" value="SQR/QFR_C/D"/>
</dbReference>
<dbReference type="Pfam" id="PF00111">
    <property type="entry name" value="Fer2"/>
    <property type="match status" value="1"/>
</dbReference>
<dbReference type="SUPFAM" id="SSF81343">
    <property type="entry name" value="Fumarate reductase respiratory complex transmembrane subunits"/>
    <property type="match status" value="1"/>
</dbReference>
<dbReference type="GO" id="GO:0006171">
    <property type="term" value="P:cAMP biosynthetic process"/>
    <property type="evidence" value="ECO:0007669"/>
    <property type="project" value="TreeGrafter"/>
</dbReference>
<dbReference type="PANTHER" id="PTHR43081">
    <property type="entry name" value="ADENYLATE CYCLASE, TERMINAL-DIFFERENTIATION SPECIFIC-RELATED"/>
    <property type="match status" value="1"/>
</dbReference>
<dbReference type="PANTHER" id="PTHR43081:SF17">
    <property type="entry name" value="BLL5647 PROTEIN"/>
    <property type="match status" value="1"/>
</dbReference>
<feature type="transmembrane region" description="Helical" evidence="4">
    <location>
        <begin position="142"/>
        <end position="162"/>
    </location>
</feature>
<dbReference type="PROSITE" id="PS50125">
    <property type="entry name" value="GUANYLATE_CYCLASE_2"/>
    <property type="match status" value="1"/>
</dbReference>
<dbReference type="SUPFAM" id="SSF54292">
    <property type="entry name" value="2Fe-2S ferredoxin-like"/>
    <property type="match status" value="1"/>
</dbReference>
<accession>A0A2W5SX98</accession>
<keyword evidence="4" id="KW-1133">Transmembrane helix</keyword>
<evidence type="ECO:0000259" key="5">
    <source>
        <dbReference type="PROSITE" id="PS50125"/>
    </source>
</evidence>
<dbReference type="GO" id="GO:0035556">
    <property type="term" value="P:intracellular signal transduction"/>
    <property type="evidence" value="ECO:0007669"/>
    <property type="project" value="InterPro"/>
</dbReference>
<feature type="domain" description="2Fe-2S ferredoxin-type" evidence="6">
    <location>
        <begin position="259"/>
        <end position="354"/>
    </location>
</feature>
<dbReference type="EMBL" id="QFQD01000016">
    <property type="protein sequence ID" value="PZQ83843.1"/>
    <property type="molecule type" value="Genomic_DNA"/>
</dbReference>
<feature type="transmembrane region" description="Helical" evidence="4">
    <location>
        <begin position="106"/>
        <end position="130"/>
    </location>
</feature>
<keyword evidence="3 4" id="KW-0472">Membrane</keyword>
<comment type="caution">
    <text evidence="7">The sequence shown here is derived from an EMBL/GenBank/DDBJ whole genome shotgun (WGS) entry which is preliminary data.</text>
</comment>
<dbReference type="Pfam" id="PF00211">
    <property type="entry name" value="Guanylate_cyc"/>
    <property type="match status" value="1"/>
</dbReference>
<gene>
    <name evidence="7" type="ORF">DI549_06915</name>
</gene>
<dbReference type="AlphaFoldDB" id="A0A2W5SX98"/>
<evidence type="ECO:0000256" key="3">
    <source>
        <dbReference type="ARBA" id="ARBA00023136"/>
    </source>
</evidence>
<dbReference type="Gene3D" id="3.30.70.1230">
    <property type="entry name" value="Nucleotide cyclase"/>
    <property type="match status" value="1"/>
</dbReference>
<evidence type="ECO:0008006" key="9">
    <source>
        <dbReference type="Google" id="ProtNLM"/>
    </source>
</evidence>
<evidence type="ECO:0000259" key="6">
    <source>
        <dbReference type="PROSITE" id="PS51085"/>
    </source>
</evidence>
<feature type="transmembrane region" description="Helical" evidence="4">
    <location>
        <begin position="232"/>
        <end position="253"/>
    </location>
</feature>
<evidence type="ECO:0000256" key="4">
    <source>
        <dbReference type="SAM" id="Phobius"/>
    </source>
</evidence>
<dbReference type="Proteomes" id="UP000248887">
    <property type="component" value="Unassembled WGS sequence"/>
</dbReference>
<proteinExistence type="predicted"/>
<organism evidence="7 8">
    <name type="scientific">Ancylobacter novellus</name>
    <name type="common">Thiobacillus novellus</name>
    <dbReference type="NCBI Taxonomy" id="921"/>
    <lineage>
        <taxon>Bacteria</taxon>
        <taxon>Pseudomonadati</taxon>
        <taxon>Pseudomonadota</taxon>
        <taxon>Alphaproteobacteria</taxon>
        <taxon>Hyphomicrobiales</taxon>
        <taxon>Xanthobacteraceae</taxon>
        <taxon>Ancylobacter</taxon>
    </lineage>
</organism>
<dbReference type="SUPFAM" id="SSF55073">
    <property type="entry name" value="Nucleotide cyclase"/>
    <property type="match status" value="1"/>
</dbReference>
<sequence>MSLTSSNQLRDGAEASGTQLREMPWGCLARQWSGIILFAFVLTHLLNHAVGVFGVNAMQYVQQWRWLIWQSWPGTVLLYGAVATHMCLSAYRITRRHTWRMPRDEAWQILSGLAIPLLAISHVMGTRIAYSWFGLDTSYQAVLYRLWPAAVGSQILLLLVAWSHGVIGMHHAMRYQTWYNSTWRMSGLVLAVLIPSAALMGFVAGGREASMGVAPQALSPEDAWRLKEIGDVIYWGIAAFALSFVGVIGVFYLRRRAGNTVTVTYRGFGKVQVPIGTSILEASRVNHIPHPSSCRGRGRCATCRVQILNGAEGISEPFGAERMVLSSIGAQGDVRLACQLRPLQDISVRILMPVLGRSGVGVDHDIEAQEWAMESLATVLVLDVRAFTTLTHNRLPYEIAVLINRFASEMRQAVESHGGRIDQMYGDGLMAVFEAPEKKGNGAREALRAARDMSRVLELLNAEMRGALPIPIRAGIGIHTGNIVLARVGDGLSANEVRAIGETVAVAATLENATKEFIADYVISQESAEASGFDFSSFGRREVMMDVSGAGISCYAVPDAAALDRAMSSPAVLGALHLARA</sequence>
<dbReference type="SMART" id="SM00044">
    <property type="entry name" value="CYCc"/>
    <property type="match status" value="1"/>
</dbReference>
<dbReference type="PROSITE" id="PS51085">
    <property type="entry name" value="2FE2S_FER_2"/>
    <property type="match status" value="1"/>
</dbReference>
<evidence type="ECO:0000256" key="2">
    <source>
        <dbReference type="ARBA" id="ARBA00022475"/>
    </source>
</evidence>
<feature type="transmembrane region" description="Helical" evidence="4">
    <location>
        <begin position="183"/>
        <end position="204"/>
    </location>
</feature>
<protein>
    <recommendedName>
        <fullName evidence="9">Adenylate/guanylate cyclase domain-containing protein</fullName>
    </recommendedName>
</protein>
<dbReference type="InterPro" id="IPR050697">
    <property type="entry name" value="Adenylyl/Guanylyl_Cyclase_3/4"/>
</dbReference>
<dbReference type="InterPro" id="IPR036010">
    <property type="entry name" value="2Fe-2S_ferredoxin-like_sf"/>
</dbReference>
<comment type="subcellular location">
    <subcellularLocation>
        <location evidence="1">Cell membrane</location>
        <topology evidence="1">Multi-pass membrane protein</topology>
    </subcellularLocation>
</comment>